<organism evidence="2 3">
    <name type="scientific">Craurococcus roseus</name>
    <dbReference type="NCBI Taxonomy" id="77585"/>
    <lineage>
        <taxon>Bacteria</taxon>
        <taxon>Pseudomonadati</taxon>
        <taxon>Pseudomonadota</taxon>
        <taxon>Alphaproteobacteria</taxon>
        <taxon>Acetobacterales</taxon>
        <taxon>Acetobacteraceae</taxon>
        <taxon>Craurococcus</taxon>
    </lineage>
</organism>
<evidence type="ECO:0000313" key="3">
    <source>
        <dbReference type="Proteomes" id="UP001501588"/>
    </source>
</evidence>
<keyword evidence="3" id="KW-1185">Reference proteome</keyword>
<reference evidence="3" key="1">
    <citation type="journal article" date="2019" name="Int. J. Syst. Evol. Microbiol.">
        <title>The Global Catalogue of Microorganisms (GCM) 10K type strain sequencing project: providing services to taxonomists for standard genome sequencing and annotation.</title>
        <authorList>
            <consortium name="The Broad Institute Genomics Platform"/>
            <consortium name="The Broad Institute Genome Sequencing Center for Infectious Disease"/>
            <person name="Wu L."/>
            <person name="Ma J."/>
        </authorList>
    </citation>
    <scope>NUCLEOTIDE SEQUENCE [LARGE SCALE GENOMIC DNA]</scope>
    <source>
        <strain evidence="3">JCM 9933</strain>
    </source>
</reference>
<sequence>MERASRKVAAGTLVGAVLLAAAVVLPHSAARASMTADGAGLLASALGCGPAETLVGTGVHGLLARVRAEAARASPRLGGTAKARSAAERPALRKPSRPSVASPRSTEKAPQAKGAARPAVLRSFYTCNTASTPDLAEGTGWRLVGPLRHG</sequence>
<evidence type="ECO:0008006" key="4">
    <source>
        <dbReference type="Google" id="ProtNLM"/>
    </source>
</evidence>
<proteinExistence type="predicted"/>
<evidence type="ECO:0000313" key="2">
    <source>
        <dbReference type="EMBL" id="GAA0584904.1"/>
    </source>
</evidence>
<protein>
    <recommendedName>
        <fullName evidence="4">Secreted protein</fullName>
    </recommendedName>
</protein>
<dbReference type="Proteomes" id="UP001501588">
    <property type="component" value="Unassembled WGS sequence"/>
</dbReference>
<gene>
    <name evidence="2" type="ORF">GCM10009416_24090</name>
</gene>
<dbReference type="EMBL" id="BAAAFZ010000029">
    <property type="protein sequence ID" value="GAA0584904.1"/>
    <property type="molecule type" value="Genomic_DNA"/>
</dbReference>
<comment type="caution">
    <text evidence="2">The sequence shown here is derived from an EMBL/GenBank/DDBJ whole genome shotgun (WGS) entry which is preliminary data.</text>
</comment>
<accession>A0ABP3QBL0</accession>
<name>A0ABP3QBL0_9PROT</name>
<evidence type="ECO:0000256" key="1">
    <source>
        <dbReference type="SAM" id="MobiDB-lite"/>
    </source>
</evidence>
<feature type="region of interest" description="Disordered" evidence="1">
    <location>
        <begin position="72"/>
        <end position="117"/>
    </location>
</feature>